<dbReference type="EMBL" id="ODYU01002434">
    <property type="protein sequence ID" value="SOQ39911.1"/>
    <property type="molecule type" value="Genomic_DNA"/>
</dbReference>
<evidence type="ECO:0000313" key="5">
    <source>
        <dbReference type="EMBL" id="SOQ39911.1"/>
    </source>
</evidence>
<dbReference type="InterPro" id="IPR011021">
    <property type="entry name" value="Arrestin-like_N"/>
</dbReference>
<evidence type="ECO:0000259" key="4">
    <source>
        <dbReference type="SMART" id="SM01017"/>
    </source>
</evidence>
<dbReference type="Gene3D" id="2.60.40.640">
    <property type="match status" value="4"/>
</dbReference>
<dbReference type="InterPro" id="IPR050357">
    <property type="entry name" value="Arrestin_domain-protein"/>
</dbReference>
<feature type="region of interest" description="Disordered" evidence="3">
    <location>
        <begin position="694"/>
        <end position="730"/>
    </location>
</feature>
<protein>
    <submittedName>
        <fullName evidence="5">SFRICE_003339</fullName>
    </submittedName>
</protein>
<dbReference type="PANTHER" id="PTHR11188">
    <property type="entry name" value="ARRESTIN DOMAIN CONTAINING PROTEIN"/>
    <property type="match status" value="1"/>
</dbReference>
<evidence type="ECO:0000256" key="1">
    <source>
        <dbReference type="ARBA" id="ARBA00005298"/>
    </source>
</evidence>
<reference evidence="5" key="1">
    <citation type="submission" date="2016-07" db="EMBL/GenBank/DDBJ databases">
        <authorList>
            <person name="Bretaudeau A."/>
        </authorList>
    </citation>
    <scope>NUCLEOTIDE SEQUENCE</scope>
    <source>
        <strain evidence="5">Rice</strain>
        <tissue evidence="5">Whole body</tissue>
    </source>
</reference>
<feature type="domain" description="Arrestin C-terminal-like" evidence="4">
    <location>
        <begin position="534"/>
        <end position="663"/>
    </location>
</feature>
<feature type="compositionally biased region" description="Acidic residues" evidence="3">
    <location>
        <begin position="699"/>
        <end position="708"/>
    </location>
</feature>
<dbReference type="AlphaFoldDB" id="A0A2H1VGK1"/>
<comment type="similarity">
    <text evidence="1">Belongs to the arrestin family.</text>
</comment>
<dbReference type="SMART" id="SM01017">
    <property type="entry name" value="Arrestin_C"/>
    <property type="match status" value="2"/>
</dbReference>
<dbReference type="InterPro" id="IPR014752">
    <property type="entry name" value="Arrestin-like_C"/>
</dbReference>
<keyword evidence="2" id="KW-0716">Sensory transduction</keyword>
<feature type="compositionally biased region" description="Basic and acidic residues" evidence="3">
    <location>
        <begin position="709"/>
        <end position="730"/>
    </location>
</feature>
<accession>A0A2H1VGK1</accession>
<dbReference type="PANTHER" id="PTHR11188:SF17">
    <property type="entry name" value="FI21816P1"/>
    <property type="match status" value="1"/>
</dbReference>
<evidence type="ECO:0000256" key="2">
    <source>
        <dbReference type="ARBA" id="ARBA00022606"/>
    </source>
</evidence>
<dbReference type="Pfam" id="PF00339">
    <property type="entry name" value="Arrestin_N"/>
    <property type="match status" value="2"/>
</dbReference>
<sequence length="730" mass="82651">MGVICQILLDKTANGVFQAGGLVTGTLKYFIDKPTQYKSITMCLLGKGKCQWTESTSSSTSYYSNSEEFTNQIVNLYVNTDKKELVSGAFEYPFQFLLPIDIPPSFKDDVCVIEYKITAKFEKANTRKPKNFDVAIPVTSYVYPCSLEPMMFCLKKNLFSFKPSNKIEVKGEITKTCIRPGENFEITLTVNNDTNLEIFIKTQLVNRLIYISSCKNQKKFEPLIKNASIMSSVAANSVANLICVVPTFQDLRSINHTKIMRGEYKVRVTVKLHFPHSNAVLDIPVAIGLRKHELAIPATVSYHYDGAQPSCSSMAPHNDIFANKDEKNDFMLKEKEDSRKFKIEKEESSEDDEIDFDVNDAIKLEKLDIKEFEDGGDEKNNDKGWHNKEAQSSKYFIDKPTQYRRITMSFVGKGECQWTDSDSNSDDDDSTDYSNSEEYFIQAVNVYLGTNKKNLLSGAFEYPFQFLLPVDIPPSFKDKISCIKYKITVTFVKENFMKTNKNFDVEIPVTSYVNPCSLEPLMFSLKKDLFSLKASNKIEIKGEIMKTCVTPGDNFQMTLTVNNDSNTSVFIKTELISRMTYVSSCKHKKVDEEIVKNTCIMESVATNGVTTLTRMVPTYPNIYSIQHTKVMAREYKVKVTAKLPFPHIDAVLEIPVAIGLKKHELLVPTAVYNQNDEEPPPYLSISAQNENCINKGNDGEDITILEEADSSKSEKKELDKGVDQENKGKI</sequence>
<dbReference type="Pfam" id="PF02752">
    <property type="entry name" value="Arrestin_C"/>
    <property type="match status" value="2"/>
</dbReference>
<organism evidence="5">
    <name type="scientific">Spodoptera frugiperda</name>
    <name type="common">Fall armyworm</name>
    <dbReference type="NCBI Taxonomy" id="7108"/>
    <lineage>
        <taxon>Eukaryota</taxon>
        <taxon>Metazoa</taxon>
        <taxon>Ecdysozoa</taxon>
        <taxon>Arthropoda</taxon>
        <taxon>Hexapoda</taxon>
        <taxon>Insecta</taxon>
        <taxon>Pterygota</taxon>
        <taxon>Neoptera</taxon>
        <taxon>Endopterygota</taxon>
        <taxon>Lepidoptera</taxon>
        <taxon>Glossata</taxon>
        <taxon>Ditrysia</taxon>
        <taxon>Noctuoidea</taxon>
        <taxon>Noctuidae</taxon>
        <taxon>Amphipyrinae</taxon>
        <taxon>Spodoptera</taxon>
    </lineage>
</organism>
<dbReference type="InterPro" id="IPR014756">
    <property type="entry name" value="Ig_E-set"/>
</dbReference>
<gene>
    <name evidence="5" type="ORF">SFRICE_003339</name>
</gene>
<dbReference type="SUPFAM" id="SSF81296">
    <property type="entry name" value="E set domains"/>
    <property type="match status" value="2"/>
</dbReference>
<dbReference type="GO" id="GO:0005737">
    <property type="term" value="C:cytoplasm"/>
    <property type="evidence" value="ECO:0007669"/>
    <property type="project" value="TreeGrafter"/>
</dbReference>
<evidence type="ECO:0000256" key="3">
    <source>
        <dbReference type="SAM" id="MobiDB-lite"/>
    </source>
</evidence>
<dbReference type="InterPro" id="IPR011022">
    <property type="entry name" value="Arrestin_C-like"/>
</dbReference>
<proteinExistence type="inferred from homology"/>
<name>A0A2H1VGK1_SPOFR</name>
<dbReference type="GO" id="GO:0015031">
    <property type="term" value="P:protein transport"/>
    <property type="evidence" value="ECO:0007669"/>
    <property type="project" value="TreeGrafter"/>
</dbReference>
<feature type="domain" description="Arrestin C-terminal-like" evidence="4">
    <location>
        <begin position="163"/>
        <end position="292"/>
    </location>
</feature>